<dbReference type="PANTHER" id="PTHR43246">
    <property type="entry name" value="PEPTIDYL-PROLYL CIS-TRANS ISOMERASE CYP38, CHLOROPLASTIC"/>
    <property type="match status" value="1"/>
</dbReference>
<dbReference type="eggNOG" id="COG0652">
    <property type="taxonomic scope" value="Bacteria"/>
</dbReference>
<keyword evidence="10" id="KW-1185">Reference proteome</keyword>
<evidence type="ECO:0000256" key="1">
    <source>
        <dbReference type="ARBA" id="ARBA00002388"/>
    </source>
</evidence>
<dbReference type="Proteomes" id="UP000006457">
    <property type="component" value="Unassembled WGS sequence"/>
</dbReference>
<dbReference type="InterPro" id="IPR044665">
    <property type="entry name" value="E_coli_cyclophilin_A-like"/>
</dbReference>
<dbReference type="GO" id="GO:0005737">
    <property type="term" value="C:cytoplasm"/>
    <property type="evidence" value="ECO:0007669"/>
    <property type="project" value="UniProtKB-SubCell"/>
</dbReference>
<dbReference type="Pfam" id="PF00160">
    <property type="entry name" value="Pro_isomerase"/>
    <property type="match status" value="1"/>
</dbReference>
<dbReference type="EMBL" id="AJSX01000041">
    <property type="protein sequence ID" value="EIJ67773.1"/>
    <property type="molecule type" value="Genomic_DNA"/>
</dbReference>
<dbReference type="EC" id="5.2.1.8" evidence="7"/>
<evidence type="ECO:0000313" key="10">
    <source>
        <dbReference type="Proteomes" id="UP000006457"/>
    </source>
</evidence>
<comment type="catalytic activity">
    <reaction evidence="7">
        <text>[protein]-peptidylproline (omega=180) = [protein]-peptidylproline (omega=0)</text>
        <dbReference type="Rhea" id="RHEA:16237"/>
        <dbReference type="Rhea" id="RHEA-COMP:10747"/>
        <dbReference type="Rhea" id="RHEA-COMP:10748"/>
        <dbReference type="ChEBI" id="CHEBI:83833"/>
        <dbReference type="ChEBI" id="CHEBI:83834"/>
        <dbReference type="EC" id="5.2.1.8"/>
    </reaction>
</comment>
<organism evidence="9 10">
    <name type="scientific">Pasteurella bettyae CCUG 2042</name>
    <dbReference type="NCBI Taxonomy" id="1095749"/>
    <lineage>
        <taxon>Bacteria</taxon>
        <taxon>Pseudomonadati</taxon>
        <taxon>Pseudomonadota</taxon>
        <taxon>Gammaproteobacteria</taxon>
        <taxon>Pasteurellales</taxon>
        <taxon>Pasteurellaceae</taxon>
        <taxon>Pasteurella</taxon>
    </lineage>
</organism>
<dbReference type="PRINTS" id="PR00153">
    <property type="entry name" value="CSAPPISMRASE"/>
</dbReference>
<evidence type="ECO:0000256" key="7">
    <source>
        <dbReference type="RuleBase" id="RU363019"/>
    </source>
</evidence>
<comment type="caution">
    <text evidence="9">The sequence shown here is derived from an EMBL/GenBank/DDBJ whole genome shotgun (WGS) entry which is preliminary data.</text>
</comment>
<evidence type="ECO:0000256" key="2">
    <source>
        <dbReference type="ARBA" id="ARBA00004496"/>
    </source>
</evidence>
<comment type="similarity">
    <text evidence="3 7">Belongs to the cyclophilin-type PPIase family.</text>
</comment>
<dbReference type="InterPro" id="IPR020892">
    <property type="entry name" value="Cyclophilin-type_PPIase_CS"/>
</dbReference>
<evidence type="ECO:0000313" key="9">
    <source>
        <dbReference type="EMBL" id="EIJ67773.1"/>
    </source>
</evidence>
<dbReference type="Gene3D" id="2.40.100.10">
    <property type="entry name" value="Cyclophilin-like"/>
    <property type="match status" value="1"/>
</dbReference>
<keyword evidence="6 7" id="KW-0413">Isomerase</keyword>
<dbReference type="PROSITE" id="PS00170">
    <property type="entry name" value="CSA_PPIASE_1"/>
    <property type="match status" value="1"/>
</dbReference>
<keyword evidence="7" id="KW-0732">Signal</keyword>
<dbReference type="AlphaFoldDB" id="I3D7T0"/>
<dbReference type="SUPFAM" id="SSF50891">
    <property type="entry name" value="Cyclophilin-like"/>
    <property type="match status" value="1"/>
</dbReference>
<dbReference type="InterPro" id="IPR002130">
    <property type="entry name" value="Cyclophilin-type_PPIase_dom"/>
</dbReference>
<dbReference type="GO" id="GO:0003755">
    <property type="term" value="F:peptidyl-prolyl cis-trans isomerase activity"/>
    <property type="evidence" value="ECO:0007669"/>
    <property type="project" value="UniProtKB-UniRule"/>
</dbReference>
<accession>I3D7T0</accession>
<protein>
    <recommendedName>
        <fullName evidence="7">Peptidyl-prolyl cis-trans isomerase</fullName>
        <shortName evidence="7">PPIase</shortName>
        <ecNumber evidence="7">5.2.1.8</ecNumber>
    </recommendedName>
</protein>
<dbReference type="CDD" id="cd01920">
    <property type="entry name" value="cyclophilin_EcCYP_like"/>
    <property type="match status" value="1"/>
</dbReference>
<dbReference type="PATRIC" id="fig|1095749.3.peg.1900"/>
<dbReference type="InterPro" id="IPR029000">
    <property type="entry name" value="Cyclophilin-like_dom_sf"/>
</dbReference>
<comment type="subcellular location">
    <subcellularLocation>
        <location evidence="2">Cytoplasm</location>
    </subcellularLocation>
</comment>
<evidence type="ECO:0000256" key="6">
    <source>
        <dbReference type="ARBA" id="ARBA00023235"/>
    </source>
</evidence>
<feature type="signal peptide" evidence="7">
    <location>
        <begin position="1"/>
        <end position="25"/>
    </location>
</feature>
<feature type="chain" id="PRO_5006526132" description="Peptidyl-prolyl cis-trans isomerase" evidence="7">
    <location>
        <begin position="26"/>
        <end position="189"/>
    </location>
</feature>
<evidence type="ECO:0000259" key="8">
    <source>
        <dbReference type="PROSITE" id="PS50072"/>
    </source>
</evidence>
<comment type="function">
    <text evidence="1 7">PPIases accelerate the folding of proteins. It catalyzes the cis-trans isomerization of proline imidic peptide bonds in oligopeptides.</text>
</comment>
<reference evidence="9 10" key="1">
    <citation type="submission" date="2012-03" db="EMBL/GenBank/DDBJ databases">
        <authorList>
            <person name="Harkins D.M."/>
            <person name="Madupu R."/>
            <person name="Durkin A.S."/>
            <person name="Torralba M."/>
            <person name="Methe B."/>
            <person name="Sutton G.G."/>
            <person name="Nelson K.E."/>
        </authorList>
    </citation>
    <scope>NUCLEOTIDE SEQUENCE [LARGE SCALE GENOMIC DNA]</scope>
    <source>
        <strain evidence="9 10">CCUG 2042</strain>
    </source>
</reference>
<dbReference type="GO" id="GO:0006457">
    <property type="term" value="P:protein folding"/>
    <property type="evidence" value="ECO:0007669"/>
    <property type="project" value="InterPro"/>
</dbReference>
<sequence>MMKISQICTALFASATLLISVNVDAKDVILHTNQGDIKISLDEKNAPISAKNFLDYAQSGFYENTIFHRVIDGFMIQGGGFSVGMAQKETQAPIKNEANNGLKNLRGTIAMARTSNPNSATAQFFINLNDNDFLNFTEQTQQGWGYAVFGKVIAGMDVVDKIAKVKTSSVGMYRDVPVEDVVIKSVSVE</sequence>
<name>I3D7T0_9PAST</name>
<feature type="domain" description="PPIase cyclophilin-type" evidence="8">
    <location>
        <begin position="31"/>
        <end position="188"/>
    </location>
</feature>
<dbReference type="FunFam" id="2.40.100.10:FF:000004">
    <property type="entry name" value="Peptidyl-prolyl cis-trans isomerase"/>
    <property type="match status" value="1"/>
</dbReference>
<dbReference type="PROSITE" id="PS50072">
    <property type="entry name" value="CSA_PPIASE_2"/>
    <property type="match status" value="1"/>
</dbReference>
<keyword evidence="5 7" id="KW-0697">Rotamase</keyword>
<proteinExistence type="inferred from homology"/>
<evidence type="ECO:0000256" key="4">
    <source>
        <dbReference type="ARBA" id="ARBA00022490"/>
    </source>
</evidence>
<gene>
    <name evidence="9" type="primary">ppiB_1</name>
    <name evidence="9" type="ORF">HMPREF1052_0601</name>
</gene>
<keyword evidence="4" id="KW-0963">Cytoplasm</keyword>
<evidence type="ECO:0000256" key="5">
    <source>
        <dbReference type="ARBA" id="ARBA00023110"/>
    </source>
</evidence>
<evidence type="ECO:0000256" key="3">
    <source>
        <dbReference type="ARBA" id="ARBA00007365"/>
    </source>
</evidence>